<comment type="similarity">
    <text evidence="2 8">Belongs to the HEATR1/UTP10 family.</text>
</comment>
<evidence type="ECO:0000256" key="2">
    <source>
        <dbReference type="ARBA" id="ARBA00010559"/>
    </source>
</evidence>
<keyword evidence="6 8" id="KW-0539">Nucleus</keyword>
<evidence type="ECO:0000256" key="9">
    <source>
        <dbReference type="SAM" id="MobiDB-lite"/>
    </source>
</evidence>
<organism evidence="11 12">
    <name type="scientific">Collybiopsis confluens</name>
    <dbReference type="NCBI Taxonomy" id="2823264"/>
    <lineage>
        <taxon>Eukaryota</taxon>
        <taxon>Fungi</taxon>
        <taxon>Dikarya</taxon>
        <taxon>Basidiomycota</taxon>
        <taxon>Agaricomycotina</taxon>
        <taxon>Agaricomycetes</taxon>
        <taxon>Agaricomycetidae</taxon>
        <taxon>Agaricales</taxon>
        <taxon>Marasmiineae</taxon>
        <taxon>Omphalotaceae</taxon>
        <taxon>Collybiopsis</taxon>
    </lineage>
</organism>
<dbReference type="GO" id="GO:0032040">
    <property type="term" value="C:small-subunit processome"/>
    <property type="evidence" value="ECO:0007669"/>
    <property type="project" value="TreeGrafter"/>
</dbReference>
<dbReference type="SMART" id="SM01036">
    <property type="entry name" value="BP28CT"/>
    <property type="match status" value="1"/>
</dbReference>
<keyword evidence="12" id="KW-1185">Reference proteome</keyword>
<feature type="region of interest" description="Disordered" evidence="9">
    <location>
        <begin position="482"/>
        <end position="501"/>
    </location>
</feature>
<keyword evidence="5 8" id="KW-0698">rRNA processing</keyword>
<evidence type="ECO:0000313" key="11">
    <source>
        <dbReference type="EMBL" id="KAF5392137.1"/>
    </source>
</evidence>
<evidence type="ECO:0000256" key="3">
    <source>
        <dbReference type="ARBA" id="ARBA00015399"/>
    </source>
</evidence>
<dbReference type="InterPro" id="IPR016024">
    <property type="entry name" value="ARM-type_fold"/>
</dbReference>
<dbReference type="InterPro" id="IPR012954">
    <property type="entry name" value="BP28_C_dom"/>
</dbReference>
<comment type="subunit">
    <text evidence="8">Component of the ribosomal small subunit (SSU) processome.</text>
</comment>
<keyword evidence="4 8" id="KW-0690">Ribosome biogenesis</keyword>
<reference evidence="11 12" key="1">
    <citation type="journal article" date="2020" name="ISME J.">
        <title>Uncovering the hidden diversity of litter-decomposition mechanisms in mushroom-forming fungi.</title>
        <authorList>
            <person name="Floudas D."/>
            <person name="Bentzer J."/>
            <person name="Ahren D."/>
            <person name="Johansson T."/>
            <person name="Persson P."/>
            <person name="Tunlid A."/>
        </authorList>
    </citation>
    <scope>NUCLEOTIDE SEQUENCE [LARGE SCALE GENOMIC DNA]</scope>
    <source>
        <strain evidence="11 12">CBS 406.79</strain>
    </source>
</reference>
<dbReference type="Pfam" id="PF23243">
    <property type="entry name" value="HEAT_HEATR1"/>
    <property type="match status" value="1"/>
</dbReference>
<comment type="subcellular location">
    <subcellularLocation>
        <location evidence="1 8">Nucleus</location>
        <location evidence="1 8">Nucleolus</location>
    </subcellularLocation>
</comment>
<dbReference type="PANTHER" id="PTHR13457:SF1">
    <property type="entry name" value="HEAT REPEAT-CONTAINING PROTEIN 1"/>
    <property type="match status" value="1"/>
</dbReference>
<evidence type="ECO:0000256" key="5">
    <source>
        <dbReference type="ARBA" id="ARBA00022552"/>
    </source>
</evidence>
<dbReference type="Pfam" id="PF08146">
    <property type="entry name" value="BP28CT"/>
    <property type="match status" value="1"/>
</dbReference>
<accession>A0A8H5MFK5</accession>
<dbReference type="GO" id="GO:0030686">
    <property type="term" value="C:90S preribosome"/>
    <property type="evidence" value="ECO:0007669"/>
    <property type="project" value="TreeGrafter"/>
</dbReference>
<evidence type="ECO:0000256" key="1">
    <source>
        <dbReference type="ARBA" id="ARBA00004604"/>
    </source>
</evidence>
<feature type="region of interest" description="Disordered" evidence="9">
    <location>
        <begin position="1310"/>
        <end position="1337"/>
    </location>
</feature>
<dbReference type="SUPFAM" id="SSF48371">
    <property type="entry name" value="ARM repeat"/>
    <property type="match status" value="1"/>
</dbReference>
<dbReference type="EMBL" id="JAACJN010000007">
    <property type="protein sequence ID" value="KAF5392137.1"/>
    <property type="molecule type" value="Genomic_DNA"/>
</dbReference>
<proteinExistence type="inferred from homology"/>
<evidence type="ECO:0000256" key="4">
    <source>
        <dbReference type="ARBA" id="ARBA00022517"/>
    </source>
</evidence>
<evidence type="ECO:0000256" key="7">
    <source>
        <dbReference type="ARBA" id="ARBA00023274"/>
    </source>
</evidence>
<dbReference type="InterPro" id="IPR040191">
    <property type="entry name" value="UTP10"/>
</dbReference>
<name>A0A8H5MFK5_9AGAR</name>
<feature type="domain" description="BP28 C-terminal" evidence="10">
    <location>
        <begin position="2018"/>
        <end position="2153"/>
    </location>
</feature>
<dbReference type="InterPro" id="IPR056473">
    <property type="entry name" value="HEAT_Utp10/HEAT1"/>
</dbReference>
<evidence type="ECO:0000256" key="8">
    <source>
        <dbReference type="RuleBase" id="RU367065"/>
    </source>
</evidence>
<dbReference type="Gene3D" id="1.25.10.10">
    <property type="entry name" value="Leucine-rich Repeat Variant"/>
    <property type="match status" value="2"/>
</dbReference>
<keyword evidence="7 8" id="KW-0687">Ribonucleoprotein</keyword>
<dbReference type="PANTHER" id="PTHR13457">
    <property type="entry name" value="BAP28"/>
    <property type="match status" value="1"/>
</dbReference>
<evidence type="ECO:0000259" key="10">
    <source>
        <dbReference type="SMART" id="SM01036"/>
    </source>
</evidence>
<dbReference type="GO" id="GO:0000462">
    <property type="term" value="P:maturation of SSU-rRNA from tricistronic rRNA transcript (SSU-rRNA, 5.8S rRNA, LSU-rRNA)"/>
    <property type="evidence" value="ECO:0007669"/>
    <property type="project" value="TreeGrafter"/>
</dbReference>
<protein>
    <recommendedName>
        <fullName evidence="3 8">U3 small nucleolar RNA-associated protein 10</fullName>
    </recommendedName>
</protein>
<dbReference type="OrthoDB" id="31183at2759"/>
<dbReference type="GO" id="GO:0034455">
    <property type="term" value="C:t-UTP complex"/>
    <property type="evidence" value="ECO:0007669"/>
    <property type="project" value="TreeGrafter"/>
</dbReference>
<dbReference type="Proteomes" id="UP000518752">
    <property type="component" value="Unassembled WGS sequence"/>
</dbReference>
<evidence type="ECO:0000256" key="6">
    <source>
        <dbReference type="ARBA" id="ARBA00023242"/>
    </source>
</evidence>
<comment type="function">
    <text evidence="8">Involved in nucleolar processing of pre-18S ribosomal RNA.</text>
</comment>
<gene>
    <name evidence="11" type="ORF">D9757_003220</name>
</gene>
<sequence length="2283" mass="248683">MPTALASQLATQASQNAQILLERSRTRGKHATVESYLFPNSREAAEHDLDSIYALGRSGFDALSILNPRIASYEDQLFSYHAKTLDRTLLPSESVNDLDEALEGCLKELGAFLLEGNAASKIIEWLVRRFRIHEFNLRAVLSLFLPYHETRQWAKMLTILHLHREPVLFKFLIPHQKQAQKPTTPADLVLPRQALVQAMLKEGDLARFVVGLLGDAMKGVKDGVFSNGKFYRTLVAFWAATMHDFVIATSAKGLSEGTSALVFAAVLEPLGILKMKAQGKTRSSKRYEGIERDTVFTSYILLATLSSQSPGSLTPAALRIIISGIVGAAAPGTGIGAQQLVKTLVAICSAQDELLENDVTSKKDEEILDKILAVPDDGSVGEWEGAERVLKPFWGILTRRLDLSESGDGDQISKEAFLFFESVLTSTSAPPTTLIRDVTSQLLRSALDSDSDIPAIHHHLLSLLSAVYQKYPTIFRDVRREYEGSDNGDDGDGGDREEGDINGKNKIDELVLLFAGLANGSSPSSSKNSRSISSTSDRLREALLASSNADSSVRKMGVKALLDIFRTRTEDLPTADLESISEALLARVLDTDVGVLEVLYAGEKTTKNLADVVLESKKTLERCLELLCGVLFVEEGDEKVKPPKRGLVNAHLGFVIKNLSASATTNSEWDSHGDWRNTLFHRVVFPHLLYSKSRGKMVSGVWDILRDSGHVHPWLVGCVENMADVGLDDDKGIEEGEEDRMCVLNRMLVGRIAANILSSPNSKSELEALVHKLVDPNPQTRLLGMCVVREVLKTSGAAADTQLHFALETLNTLKQTRPMHVPTEEGSELDETLIRTRLDAQIVSKPNNRGTEGLLYLAVLSDIATLPAQAASSSNPPAVDWVRNVSQAEDLYADLMQQLYIFSNTLASASIFTVGASQARVYIIKVMFRCLGSEAGVFLVSVWLRFGVGIQINKEKEDEMNTLGAVVLSHLAAFLQAHTTPSSGSSAMDFQTLLPAVVLALSNPDRDIRMAGVNCLGALKKLSVSEVSKGKGRKFDAVYAFDRVYVNTNNGEGDLQYLSPDDLATYVSTLAEIREHFLADGDYVGSWHAEQLASSDKNQEKESTKYRTHILCYLLSHVNALSVLPGAQIALLRIIAPTFVLTQQQLSAKKNVFVATKSKRKVGPEITAAMLLLPFLHALTKLESAAKLAVQIVFGDPETFTLDNAEHNKGHSKLMPWDVFCKLLVRAFSGEEHFISLRSPLTECTTRAWIAGGLVKDKRLEIVQNILEAAVIADRKAQTGDEALPAKTLLGDLIGVQAVLRELGDIIEGNESEARPPSKKARVDPSQAESEDSSLDEQNRPFQCLAILAEVLAALSITSTPNPTIQSEADFLPPSFDLIVHLLETLSQVVRYQTSGASIFGTTSVEFVCQNLMSSIEGVAAGVRDPVNLNPTPIRLDVLVDIIRVSANPQTLHQALLLIAGLARLAPESVLRNVMPVFTFMGVGVAAMVGGTGKGNEGSGASSLLSRDDGYGWGIVQKTVDSIVPVMVSSLKQSYPSGGLALYVGAREFLRVFTDAANHIPRHRRTSFFSHLITVLGPKDFLAPLCLLLIEKSANKIARSQQQLFGTKSKGKSKDKDSGDAQGALALPTALVHHFEPHLQVWVLAEMLRESERLLHRAITPENAEKLFLDDSSLDEHSVSLSTLFKRRAQAIITFVGFAAKAFPASSKPSEPDAMDVVPLAGGELGDVISILIVLSTQSMSVASANTEVKVEDIAKSARLSMTRVLNVMSANSFIDTVLGMISNDDHSIQEGALSLLSTRLPRVSGTVRQNATTSVSEICGAIHKLLSQHLEQSQQPLLISALNALRAIGSTLCAGEEASITALAPLLIGLLNPKENVDVTGAAVKALITLPAKLGPRLIPHFRNIVSQSVSVLRNGPEALTADLIQLLHNLLIAIPTFWSPSELTQVIKLYFDHCSSSARPPEEISNLMKALAKKAPSKILLPTLCELWTALEHSPNTGALVAYFDLLRRSIRSAARAAIQDNLRALFNVFLSAFGIVKGYTEEQILTRAVSAFVELVIKLNEQSFRPLFRRLYDWAFAGESDVDTKIMFCHVYIGLLDYFKGLMNPYMSMLLSPLVEILKDYTNVEADDGRLLSPVLETLAKSLAADDGSFWRDDKIRQLSTTLIAQIPVCVKLHVPDSVKALLQDCLVAGAENVTDDSVLKSINLDILMHSRSEDAKIRMFALNCAETLWKACGSKLLGFVAETATFVAESCEDENDLVTREAIRLKDAVEGVAGSISGL</sequence>
<evidence type="ECO:0000313" key="12">
    <source>
        <dbReference type="Proteomes" id="UP000518752"/>
    </source>
</evidence>
<comment type="caution">
    <text evidence="11">The sequence shown here is derived from an EMBL/GenBank/DDBJ whole genome shotgun (WGS) entry which is preliminary data.</text>
</comment>
<dbReference type="GO" id="GO:0030515">
    <property type="term" value="F:snoRNA binding"/>
    <property type="evidence" value="ECO:0007669"/>
    <property type="project" value="TreeGrafter"/>
</dbReference>
<dbReference type="InterPro" id="IPR011989">
    <property type="entry name" value="ARM-like"/>
</dbReference>
<dbReference type="GO" id="GO:0045943">
    <property type="term" value="P:positive regulation of transcription by RNA polymerase I"/>
    <property type="evidence" value="ECO:0007669"/>
    <property type="project" value="TreeGrafter"/>
</dbReference>